<comment type="caution">
    <text evidence="1">The sequence shown here is derived from an EMBL/GenBank/DDBJ whole genome shotgun (WGS) entry which is preliminary data.</text>
</comment>
<organism evidence="1 2">
    <name type="scientific">Melastoma candidum</name>
    <dbReference type="NCBI Taxonomy" id="119954"/>
    <lineage>
        <taxon>Eukaryota</taxon>
        <taxon>Viridiplantae</taxon>
        <taxon>Streptophyta</taxon>
        <taxon>Embryophyta</taxon>
        <taxon>Tracheophyta</taxon>
        <taxon>Spermatophyta</taxon>
        <taxon>Magnoliopsida</taxon>
        <taxon>eudicotyledons</taxon>
        <taxon>Gunneridae</taxon>
        <taxon>Pentapetalae</taxon>
        <taxon>rosids</taxon>
        <taxon>malvids</taxon>
        <taxon>Myrtales</taxon>
        <taxon>Melastomataceae</taxon>
        <taxon>Melastomatoideae</taxon>
        <taxon>Melastomateae</taxon>
        <taxon>Melastoma</taxon>
    </lineage>
</organism>
<reference evidence="2" key="1">
    <citation type="journal article" date="2023" name="Front. Plant Sci.">
        <title>Chromosomal-level genome assembly of Melastoma candidum provides insights into trichome evolution.</title>
        <authorList>
            <person name="Zhong Y."/>
            <person name="Wu W."/>
            <person name="Sun C."/>
            <person name="Zou P."/>
            <person name="Liu Y."/>
            <person name="Dai S."/>
            <person name="Zhou R."/>
        </authorList>
    </citation>
    <scope>NUCLEOTIDE SEQUENCE [LARGE SCALE GENOMIC DNA]</scope>
</reference>
<keyword evidence="2" id="KW-1185">Reference proteome</keyword>
<dbReference type="Proteomes" id="UP001057402">
    <property type="component" value="Chromosome 6"/>
</dbReference>
<evidence type="ECO:0000313" key="1">
    <source>
        <dbReference type="EMBL" id="KAI4365798.1"/>
    </source>
</evidence>
<name>A0ACB9QQ70_9MYRT</name>
<dbReference type="EMBL" id="CM042885">
    <property type="protein sequence ID" value="KAI4365798.1"/>
    <property type="molecule type" value="Genomic_DNA"/>
</dbReference>
<proteinExistence type="predicted"/>
<evidence type="ECO:0000313" key="2">
    <source>
        <dbReference type="Proteomes" id="UP001057402"/>
    </source>
</evidence>
<sequence>MAPPSCSTNSLLEGLLQNRGSLTTRSDFTAGVMIPRRIYCSSVDCEVAHCEVDGGEGDRVYQVVMDFSYAYQNMEESLDGIGIILTTPLVVDVLHRLRYEERIALRFFSWAGRQEGYVHEAEAYNMMIDILTSTKYKAKQFRIVCDMLDYMKRRDATRVPVDVLLQILKRYTEKYLTHVQKFAKKKKIRVKTQPEINAFNLLLDSLCKCGLVDDAEELFNRLKSKVKPDSTTYNVLFFGWCRVRKPTKAMRVLEDMIEMGLTPDNFTYNTAIDSFCKAGMVDEAVELFDFMRTKGSTMSSPTAKTYVMMAVALIKNDRMEESFKLLGDMKRCGCLPDVSTYKELMEGMCVAGKIEDAYSILEEMGNEGYPPDILTYNCFLKVLCDNGKIDEAIRLYGRMTEVGCMPSVQTFNMLISMFFRMNDLEGAFETWHEMKKRGCVRDADTYCVMIEGLFECKRVDDACLLLEDVVNQGMKLPYRKFDSFLMQLSTIGDLKTIHRLSAHMRKFYNPAIARRIALNQKRISISLRGK</sequence>
<protein>
    <submittedName>
        <fullName evidence="1">Uncharacterized protein</fullName>
    </submittedName>
</protein>
<gene>
    <name evidence="1" type="ORF">MLD38_021756</name>
</gene>
<accession>A0ACB9QQ70</accession>